<protein>
    <submittedName>
        <fullName evidence="7">Mitosis protein DIM1</fullName>
    </submittedName>
</protein>
<evidence type="ECO:0000256" key="2">
    <source>
        <dbReference type="ARBA" id="ARBA00008241"/>
    </source>
</evidence>
<dbReference type="FunCoup" id="A0A644F189">
    <property type="interactions" value="183"/>
</dbReference>
<dbReference type="PANTHER" id="PTHR12052:SF5">
    <property type="entry name" value="THIOREDOXIN-LIKE PROTEIN 4A"/>
    <property type="match status" value="1"/>
</dbReference>
<evidence type="ECO:0000256" key="3">
    <source>
        <dbReference type="ARBA" id="ARBA00022664"/>
    </source>
</evidence>
<evidence type="ECO:0000313" key="7">
    <source>
        <dbReference type="EMBL" id="KAE8302406.1"/>
    </source>
</evidence>
<dbReference type="Pfam" id="PF02966">
    <property type="entry name" value="DIM1"/>
    <property type="match status" value="1"/>
</dbReference>
<dbReference type="GO" id="GO:0005681">
    <property type="term" value="C:spliceosomal complex"/>
    <property type="evidence" value="ECO:0000318"/>
    <property type="project" value="GO_Central"/>
</dbReference>
<keyword evidence="5 6" id="KW-0539">Nucleus</keyword>
<dbReference type="Proteomes" id="UP000001548">
    <property type="component" value="Unassembled WGS sequence"/>
</dbReference>
<evidence type="ECO:0000256" key="5">
    <source>
        <dbReference type="ARBA" id="ARBA00023242"/>
    </source>
</evidence>
<sequence length="137" mass="15756">MYPELNALSNAYAVDMAIQHESARIVVVRFGLPDTAACAEMDELLAETMVRLSRMAIFYTVDRNVVSGFDELYELEDDDFALLFYYRGRRMQCDFGRFGKYKLTVVPPSTDTFIDVISELYYNAQLGRFSCTSPWQP</sequence>
<dbReference type="Gene3D" id="3.40.30.10">
    <property type="entry name" value="Glutaredoxin"/>
    <property type="match status" value="1"/>
</dbReference>
<dbReference type="InterPro" id="IPR004123">
    <property type="entry name" value="Dim1"/>
</dbReference>
<keyword evidence="3 6" id="KW-0507">mRNA processing</keyword>
<comment type="subcellular location">
    <subcellularLocation>
        <location evidence="1 6">Nucleus</location>
    </subcellularLocation>
</comment>
<name>A0A644F189_GIAIC</name>
<comment type="caution">
    <text evidence="7">The sequence shown here is derived from an EMBL/GenBank/DDBJ whole genome shotgun (WGS) entry which is preliminary data.</text>
</comment>
<dbReference type="InParanoid" id="A0A644F189"/>
<accession>A0A644F189</accession>
<dbReference type="PANTHER" id="PTHR12052">
    <property type="entry name" value="THIOREDOXIN-LIKE PROTEN 4A, 4B"/>
    <property type="match status" value="1"/>
</dbReference>
<organism evidence="7 8">
    <name type="scientific">Giardia intestinalis (strain ATCC 50803 / WB clone C6)</name>
    <name type="common">Giardia lamblia</name>
    <dbReference type="NCBI Taxonomy" id="184922"/>
    <lineage>
        <taxon>Eukaryota</taxon>
        <taxon>Metamonada</taxon>
        <taxon>Diplomonadida</taxon>
        <taxon>Hexamitidae</taxon>
        <taxon>Giardiinae</taxon>
        <taxon>Giardia</taxon>
    </lineage>
</organism>
<proteinExistence type="inferred from homology"/>
<dbReference type="InterPro" id="IPR036249">
    <property type="entry name" value="Thioredoxin-like_sf"/>
</dbReference>
<dbReference type="EMBL" id="AACB03000004">
    <property type="protein sequence ID" value="KAE8302406.1"/>
    <property type="molecule type" value="Genomic_DNA"/>
</dbReference>
<dbReference type="SMART" id="SM01410">
    <property type="entry name" value="DIM1"/>
    <property type="match status" value="1"/>
</dbReference>
<keyword evidence="4 6" id="KW-0508">mRNA splicing</keyword>
<gene>
    <name evidence="7" type="ORF">GL50803_0015500</name>
</gene>
<evidence type="ECO:0000256" key="4">
    <source>
        <dbReference type="ARBA" id="ARBA00023187"/>
    </source>
</evidence>
<dbReference type="GO" id="GO:0005682">
    <property type="term" value="C:U5 snRNP"/>
    <property type="evidence" value="ECO:0000318"/>
    <property type="project" value="GO_Central"/>
</dbReference>
<dbReference type="CDD" id="cd02954">
    <property type="entry name" value="DIM1"/>
    <property type="match status" value="1"/>
</dbReference>
<dbReference type="SUPFAM" id="SSF52833">
    <property type="entry name" value="Thioredoxin-like"/>
    <property type="match status" value="1"/>
</dbReference>
<dbReference type="GO" id="GO:0000398">
    <property type="term" value="P:mRNA splicing, via spliceosome"/>
    <property type="evidence" value="ECO:0007669"/>
    <property type="project" value="InterPro"/>
</dbReference>
<comment type="similarity">
    <text evidence="2 6">Belongs to the DIM1 family.</text>
</comment>
<dbReference type="PIRSF" id="PIRSF017199">
    <property type="entry name" value="mRNA_splic_U5"/>
    <property type="match status" value="1"/>
</dbReference>
<evidence type="ECO:0000256" key="6">
    <source>
        <dbReference type="PIRNR" id="PIRNR017199"/>
    </source>
</evidence>
<dbReference type="GO" id="GO:0046540">
    <property type="term" value="C:U4/U6 x U5 tri-snRNP complex"/>
    <property type="evidence" value="ECO:0000318"/>
    <property type="project" value="GO_Central"/>
</dbReference>
<keyword evidence="8" id="KW-1185">Reference proteome</keyword>
<evidence type="ECO:0000256" key="1">
    <source>
        <dbReference type="ARBA" id="ARBA00004123"/>
    </source>
</evidence>
<reference evidence="7 8" key="1">
    <citation type="journal article" date="2007" name="Science">
        <title>Genomic minimalism in the early diverging intestinal parasite Giardia lamblia.</title>
        <authorList>
            <person name="Morrison H.G."/>
            <person name="McArthur A.G."/>
            <person name="Gillin F.D."/>
            <person name="Aley S.B."/>
            <person name="Adam R.D."/>
            <person name="Olsen G.J."/>
            <person name="Best A.A."/>
            <person name="Cande W.Z."/>
            <person name="Chen F."/>
            <person name="Cipriano M.J."/>
            <person name="Davids B.J."/>
            <person name="Dawson S.C."/>
            <person name="Elmendorf H.G."/>
            <person name="Hehl A.B."/>
            <person name="Holder M.E."/>
            <person name="Huse S.M."/>
            <person name="Kim U.U."/>
            <person name="Lasek-Nesselquist E."/>
            <person name="Manning G."/>
            <person name="Nigam A."/>
            <person name="Nixon J.E."/>
            <person name="Palm D."/>
            <person name="Passamaneck N.E."/>
            <person name="Prabhu A."/>
            <person name="Reich C.I."/>
            <person name="Reiner D.S."/>
            <person name="Samuelson J."/>
            <person name="Svard S.G."/>
            <person name="Sogin M.L."/>
        </authorList>
    </citation>
    <scope>NUCLEOTIDE SEQUENCE [LARGE SCALE GENOMIC DNA]</scope>
    <source>
        <strain evidence="7 8">WB C6</strain>
    </source>
</reference>
<evidence type="ECO:0000313" key="8">
    <source>
        <dbReference type="Proteomes" id="UP000001548"/>
    </source>
</evidence>
<dbReference type="AlphaFoldDB" id="A0A644F189"/>